<dbReference type="PROSITE" id="PS51257">
    <property type="entry name" value="PROKAR_LIPOPROTEIN"/>
    <property type="match status" value="1"/>
</dbReference>
<sequence length="160" mass="16736">MRALYLLFAVACLCLLSFGTTVPAHAAGGACPAGGAHAATRPALPEPTVERTAERAIDRTVERVAQGSMLELVLDDEDFPDFGEPEMAASDEPPPGYCDIWAADLLDPLDVLDEIEESGALFVLPQVSLAQAPDFPPSSCPGRADALAAACFKPPRSLSA</sequence>
<accession>A0ABM6FBF2</accession>
<proteinExistence type="predicted"/>
<keyword evidence="3" id="KW-1185">Reference proteome</keyword>
<keyword evidence="1" id="KW-0732">Signal</keyword>
<feature type="signal peptide" evidence="1">
    <location>
        <begin position="1"/>
        <end position="26"/>
    </location>
</feature>
<gene>
    <name evidence="2" type="ORF">BKK80_24835</name>
</gene>
<organism evidence="2 3">
    <name type="scientific">Cupriavidus malaysiensis</name>
    <dbReference type="NCBI Taxonomy" id="367825"/>
    <lineage>
        <taxon>Bacteria</taxon>
        <taxon>Pseudomonadati</taxon>
        <taxon>Pseudomonadota</taxon>
        <taxon>Betaproteobacteria</taxon>
        <taxon>Burkholderiales</taxon>
        <taxon>Burkholderiaceae</taxon>
        <taxon>Cupriavidus</taxon>
    </lineage>
</organism>
<name>A0ABM6FBF2_9BURK</name>
<dbReference type="EMBL" id="CP017755">
    <property type="protein sequence ID" value="AOZ09066.1"/>
    <property type="molecule type" value="Genomic_DNA"/>
</dbReference>
<dbReference type="Proteomes" id="UP000177515">
    <property type="component" value="Chromosome 2"/>
</dbReference>
<feature type="chain" id="PRO_5046414522" description="Cobalt-zinc-cadmium resistance protein" evidence="1">
    <location>
        <begin position="27"/>
        <end position="160"/>
    </location>
</feature>
<evidence type="ECO:0000313" key="3">
    <source>
        <dbReference type="Proteomes" id="UP000177515"/>
    </source>
</evidence>
<evidence type="ECO:0000256" key="1">
    <source>
        <dbReference type="SAM" id="SignalP"/>
    </source>
</evidence>
<evidence type="ECO:0008006" key="4">
    <source>
        <dbReference type="Google" id="ProtNLM"/>
    </source>
</evidence>
<reference evidence="2 3" key="1">
    <citation type="submission" date="2016-10" db="EMBL/GenBank/DDBJ databases">
        <title>Complete genome sequences of three Cupriavidus strains isolated from various Malaysian environments.</title>
        <authorList>
            <person name="Abdullah A.A.-A."/>
            <person name="Shafie N.A.H."/>
            <person name="Lau N.S."/>
        </authorList>
    </citation>
    <scope>NUCLEOTIDE SEQUENCE [LARGE SCALE GENOMIC DNA]</scope>
    <source>
        <strain evidence="2 3">USMAA1020</strain>
    </source>
</reference>
<protein>
    <recommendedName>
        <fullName evidence="4">Cobalt-zinc-cadmium resistance protein</fullName>
    </recommendedName>
</protein>
<evidence type="ECO:0000313" key="2">
    <source>
        <dbReference type="EMBL" id="AOZ09066.1"/>
    </source>
</evidence>
<dbReference type="RefSeq" id="WP_071039701.1">
    <property type="nucleotide sequence ID" value="NZ_CP017755.1"/>
</dbReference>